<evidence type="ECO:0000313" key="5">
    <source>
        <dbReference type="EMBL" id="MBE9465082.1"/>
    </source>
</evidence>
<protein>
    <submittedName>
        <fullName evidence="5">T9SS type A sorting domain-containing protein</fullName>
    </submittedName>
</protein>
<evidence type="ECO:0000313" key="6">
    <source>
        <dbReference type="Proteomes" id="UP000634134"/>
    </source>
</evidence>
<dbReference type="Proteomes" id="UP000634134">
    <property type="component" value="Unassembled WGS sequence"/>
</dbReference>
<dbReference type="Pfam" id="PF01364">
    <property type="entry name" value="Peptidase_C25"/>
    <property type="match status" value="1"/>
</dbReference>
<organism evidence="5 6">
    <name type="scientific">Dyadobacter subterraneus</name>
    <dbReference type="NCBI Taxonomy" id="2773304"/>
    <lineage>
        <taxon>Bacteria</taxon>
        <taxon>Pseudomonadati</taxon>
        <taxon>Bacteroidota</taxon>
        <taxon>Cytophagia</taxon>
        <taxon>Cytophagales</taxon>
        <taxon>Spirosomataceae</taxon>
        <taxon>Dyadobacter</taxon>
    </lineage>
</organism>
<keyword evidence="2" id="KW-0812">Transmembrane</keyword>
<dbReference type="Gene3D" id="3.40.50.1460">
    <property type="match status" value="1"/>
</dbReference>
<keyword evidence="2" id="KW-0472">Membrane</keyword>
<gene>
    <name evidence="5" type="ORF">IEE83_24630</name>
</gene>
<evidence type="ECO:0000256" key="2">
    <source>
        <dbReference type="SAM" id="Phobius"/>
    </source>
</evidence>
<dbReference type="RefSeq" id="WP_194123109.1">
    <property type="nucleotide sequence ID" value="NZ_JACYGY010000001.1"/>
</dbReference>
<evidence type="ECO:0000256" key="1">
    <source>
        <dbReference type="ARBA" id="ARBA00022729"/>
    </source>
</evidence>
<dbReference type="NCBIfam" id="TIGR04183">
    <property type="entry name" value="Por_Secre_tail"/>
    <property type="match status" value="1"/>
</dbReference>
<keyword evidence="1" id="KW-0732">Signal</keyword>
<keyword evidence="6" id="KW-1185">Reference proteome</keyword>
<dbReference type="Pfam" id="PF18962">
    <property type="entry name" value="Por_Secre_tail"/>
    <property type="match status" value="1"/>
</dbReference>
<dbReference type="Gene3D" id="3.40.50.10390">
    <property type="entry name" value="Gingipain r, domain 1"/>
    <property type="match status" value="1"/>
</dbReference>
<reference evidence="6" key="1">
    <citation type="submission" date="2023-07" db="EMBL/GenBank/DDBJ databases">
        <title>Dyadobacter sp. nov 'subterranea' isolated from contaminted grondwater.</title>
        <authorList>
            <person name="Szabo I."/>
            <person name="Al-Omari J."/>
            <person name="Szerdahelyi S.G."/>
            <person name="Rado J."/>
        </authorList>
    </citation>
    <scope>NUCLEOTIDE SEQUENCE [LARGE SCALE GENOMIC DNA]</scope>
    <source>
        <strain evidence="6">UP-52</strain>
    </source>
</reference>
<evidence type="ECO:0000259" key="3">
    <source>
        <dbReference type="Pfam" id="PF01364"/>
    </source>
</evidence>
<comment type="caution">
    <text evidence="5">The sequence shown here is derived from an EMBL/GenBank/DDBJ whole genome shotgun (WGS) entry which is preliminary data.</text>
</comment>
<dbReference type="InterPro" id="IPR026444">
    <property type="entry name" value="Secre_tail"/>
</dbReference>
<dbReference type="InterPro" id="IPR029031">
    <property type="entry name" value="Gingipain_N_sf"/>
</dbReference>
<evidence type="ECO:0000259" key="4">
    <source>
        <dbReference type="Pfam" id="PF18962"/>
    </source>
</evidence>
<dbReference type="CDD" id="cd02258">
    <property type="entry name" value="Peptidase_C25_N"/>
    <property type="match status" value="1"/>
</dbReference>
<feature type="domain" description="Gingipain" evidence="3">
    <location>
        <begin position="425"/>
        <end position="791"/>
    </location>
</feature>
<name>A0ABR9WHW1_9BACT</name>
<sequence>MHKKFTLHVSTVFRIAAIAFLGVMLGILETKAQTKWSGVYGNEWLAGKYGQTWLKIGVIQNGIQKVLLPAAFQNKSGQLHLYHRGKEVALTSATATEIEFYGIVNDGASDALLYRPYTGTKANPYYSWYSDESSYFLTFSDSPANIAVTQGNIATSGTPEPYHLQEDLKLYTNSDTYDGSQNIVLHALDQSYLIEGKGRSSQAFYRRNSATPGGNPIFGYGFQLKNLAVDPARSPVVELLLNGRTYSNNIIKASVGKTSGSLSAYPQLIQFSDFIPFKTQYSITPGIDVDANGNGYLQLESTQITDQSSSTGVFSVTYLKLIYPQSFDMSGVNSMTFNLLPTTNESSNVSITNAPSNAKVYDVSDPDSPRIISGNYVGTTLNLMVQRVSNTELNLLVTNEAIANTRFTSGALTTFTNYDPAGSDYLVITNETLFNAASDYVSYRGTTAGGSYKTVLVKIKDIYNQFNYGEPSPVAIRRFVDYMVRRAPRAKHNLLLIGPSTTLSGKLVLNRELNEDVPTIGFPGSDVLLVEGLADGTAEVPAIPVGRISATTSGQVNNYLDKVKTYESQLQQATRKKIMHINGGLYDGETSKFAGYLNDYVPLVTGTAFKGTVTAKVKGATDFAYPSNALNIADDVNGGFGMMTYFGHGSSHYTDYDIGYVTDPARGYTNEGKYPIMYFNGCGVGNIFNGGFSPFPTATLADQIPLSSDWLLASKKGSVAIIGNSYYAFESSSENYLGKLYQGIFKSDAERQTIGLIHKATAKLVIDGGASDYDVANNHQSLLFGDPALKVLSLSSPLPVDLVLFEAKLIGIEKVQLNWKTAWEKNNSHFLVQRSYNAKNFEVIGMVEGKGDTNSESSYTFIDNSPNAGDNYYRLVQVDISGNTGSVSGDDTYSRIVSIKIPNTSQVVLQPNPTPDKFVIKLQTNVEIKFWNLINIQGRSLKVNGSGSEVDLANYPAGEYIIELHTENGDVYRKKVVKF</sequence>
<proteinExistence type="predicted"/>
<dbReference type="InterPro" id="IPR001769">
    <property type="entry name" value="Gingipain"/>
</dbReference>
<feature type="transmembrane region" description="Helical" evidence="2">
    <location>
        <begin position="12"/>
        <end position="28"/>
    </location>
</feature>
<dbReference type="SUPFAM" id="SSF52129">
    <property type="entry name" value="Caspase-like"/>
    <property type="match status" value="1"/>
</dbReference>
<dbReference type="EMBL" id="JACYGY010000001">
    <property type="protein sequence ID" value="MBE9465082.1"/>
    <property type="molecule type" value="Genomic_DNA"/>
</dbReference>
<keyword evidence="2" id="KW-1133">Transmembrane helix</keyword>
<accession>A0ABR9WHW1</accession>
<dbReference type="InterPro" id="IPR029030">
    <property type="entry name" value="Caspase-like_dom_sf"/>
</dbReference>
<feature type="domain" description="Secretion system C-terminal sorting" evidence="4">
    <location>
        <begin position="911"/>
        <end position="977"/>
    </location>
</feature>